<accession>A0ABV2B221</accession>
<sequence length="510" mass="55342">MSDSLANRAVQAAPQTVAAVDLGSNSFHMIVVRDDAGKLHVVDRLKESVRLAAGLSADRTLDADSADRALACLERFGQRLRGLAPGHVRAVGTNTLRRARDADAFLARASEALGHPVEVIYGVEEARLIYGGVIQDLGREQPRRLVIDIGGGSTELIIGEMGAPQLVESISLGAVVQMQRFFGGGKITRKSWQAAVTDARLTLEPIARAYRDAGWDIAIGASGSVKSILRATGAQSADETITPAGLKSLGRAIVKAGRLDKLDLPGVSDDRKAIFPGGLAVLTGIFESLGIEAMRVSDKALREGVVADLLGRLHDRDARESGVLAAMNRYDVDQAQAERVAKTAKRLLGDYADENDDAYASGMALRLLRWAALLHEIGLAISHKGYHKHGEYILRNADLQGFSRTDQALLATLVRLHRGRFRADLIEALPAEWRALARQLVIVLRLAVILHRGRNPKLAPPVRLRVGKREIRLVGDSHWLAERPLTQADLDREAELLGRADIRLVSRTDD</sequence>
<proteinExistence type="predicted"/>
<dbReference type="RefSeq" id="WP_353110925.1">
    <property type="nucleotide sequence ID" value="NZ_APND01000002.1"/>
</dbReference>
<comment type="caution">
    <text evidence="4">The sequence shown here is derived from an EMBL/GenBank/DDBJ whole genome shotgun (WGS) entry which is preliminary data.</text>
</comment>
<dbReference type="PIRSF" id="PIRSF001267">
    <property type="entry name" value="Pyrophosphatase_GppA_Ppx"/>
    <property type="match status" value="1"/>
</dbReference>
<evidence type="ECO:0000313" key="4">
    <source>
        <dbReference type="EMBL" id="MES1929438.1"/>
    </source>
</evidence>
<evidence type="ECO:0000313" key="5">
    <source>
        <dbReference type="Proteomes" id="UP001460888"/>
    </source>
</evidence>
<dbReference type="SUPFAM" id="SSF53067">
    <property type="entry name" value="Actin-like ATPase domain"/>
    <property type="match status" value="2"/>
</dbReference>
<dbReference type="InterPro" id="IPR050273">
    <property type="entry name" value="GppA/Ppx_hydrolase"/>
</dbReference>
<dbReference type="InterPro" id="IPR048950">
    <property type="entry name" value="Ppx_GppA_C"/>
</dbReference>
<reference evidence="4 5" key="1">
    <citation type="submission" date="2013-03" db="EMBL/GenBank/DDBJ databases">
        <title>Salinisphaera dokdonensis CL-ES53 Genome Sequencing.</title>
        <authorList>
            <person name="Li C."/>
            <person name="Lai Q."/>
            <person name="Shao Z."/>
        </authorList>
    </citation>
    <scope>NUCLEOTIDE SEQUENCE [LARGE SCALE GENOMIC DNA]</scope>
    <source>
        <strain evidence="4 5">CL-ES53</strain>
    </source>
</reference>
<gene>
    <name evidence="4" type="ORF">SADO_09277</name>
</gene>
<dbReference type="InterPro" id="IPR030673">
    <property type="entry name" value="PyroPPase_GppA_Ppx"/>
</dbReference>
<dbReference type="SUPFAM" id="SSF109604">
    <property type="entry name" value="HD-domain/PDEase-like"/>
    <property type="match status" value="1"/>
</dbReference>
<evidence type="ECO:0000259" key="3">
    <source>
        <dbReference type="Pfam" id="PF21447"/>
    </source>
</evidence>
<dbReference type="CDD" id="cd24053">
    <property type="entry name" value="ASKHA_NBD_EcPPX-GppA-like"/>
    <property type="match status" value="1"/>
</dbReference>
<dbReference type="PANTHER" id="PTHR30005">
    <property type="entry name" value="EXOPOLYPHOSPHATASE"/>
    <property type="match status" value="1"/>
</dbReference>
<keyword evidence="5" id="KW-1185">Reference proteome</keyword>
<keyword evidence="1" id="KW-0378">Hydrolase</keyword>
<dbReference type="InterPro" id="IPR043129">
    <property type="entry name" value="ATPase_NBD"/>
</dbReference>
<name>A0ABV2B221_9GAMM</name>
<evidence type="ECO:0000256" key="1">
    <source>
        <dbReference type="ARBA" id="ARBA00022801"/>
    </source>
</evidence>
<protein>
    <submittedName>
        <fullName evidence="4">Ppx/GppA phosphatase</fullName>
    </submittedName>
</protein>
<evidence type="ECO:0000259" key="2">
    <source>
        <dbReference type="Pfam" id="PF02541"/>
    </source>
</evidence>
<dbReference type="Pfam" id="PF02541">
    <property type="entry name" value="Ppx-GppA"/>
    <property type="match status" value="1"/>
</dbReference>
<dbReference type="Gene3D" id="1.10.3210.10">
    <property type="entry name" value="Hypothetical protein af1432"/>
    <property type="match status" value="1"/>
</dbReference>
<feature type="domain" description="Ppx/GppA phosphatase C-terminal" evidence="3">
    <location>
        <begin position="319"/>
        <end position="493"/>
    </location>
</feature>
<feature type="domain" description="Ppx/GppA phosphatase N-terminal" evidence="2">
    <location>
        <begin position="30"/>
        <end position="311"/>
    </location>
</feature>
<organism evidence="4 5">
    <name type="scientific">Salinisphaera dokdonensis CL-ES53</name>
    <dbReference type="NCBI Taxonomy" id="1304272"/>
    <lineage>
        <taxon>Bacteria</taxon>
        <taxon>Pseudomonadati</taxon>
        <taxon>Pseudomonadota</taxon>
        <taxon>Gammaproteobacteria</taxon>
        <taxon>Salinisphaerales</taxon>
        <taxon>Salinisphaeraceae</taxon>
        <taxon>Salinisphaera</taxon>
    </lineage>
</organism>
<dbReference type="EMBL" id="APND01000002">
    <property type="protein sequence ID" value="MES1929438.1"/>
    <property type="molecule type" value="Genomic_DNA"/>
</dbReference>
<dbReference type="Pfam" id="PF21447">
    <property type="entry name" value="Ppx-GppA_III"/>
    <property type="match status" value="1"/>
</dbReference>
<dbReference type="Proteomes" id="UP001460888">
    <property type="component" value="Unassembled WGS sequence"/>
</dbReference>
<dbReference type="Gene3D" id="3.30.420.40">
    <property type="match status" value="1"/>
</dbReference>
<dbReference type="PANTHER" id="PTHR30005:SF0">
    <property type="entry name" value="RETROGRADE REGULATION PROTEIN 2"/>
    <property type="match status" value="1"/>
</dbReference>
<dbReference type="InterPro" id="IPR003695">
    <property type="entry name" value="Ppx_GppA_N"/>
</dbReference>
<dbReference type="Gene3D" id="3.30.420.150">
    <property type="entry name" value="Exopolyphosphatase. Domain 2"/>
    <property type="match status" value="1"/>
</dbReference>